<sequence length="1001" mass="109267">MERKILLFLCLFSFSLFAFGQNLSVTGKVSDANGEPLIGVAVLLKGSNIATQTNAQGNYTISVPSNGTLVFTYLGYSTQEITINNRTVINATLAESSQSLEQVVVIGYGTQRKRDLTGSITSIKGEDIEKSPNVNPISSLQGKVAGLTVVNSGVPGAAPTVRIRGVNSTNASNPIYVVDGVIQTNIDYVNQGDIESIEVLKDPSSTAIFGVQGGNGVIVITTKRAAKGQTRVALQSSAGIQSVPNKIDVVDAAGFTRLYTAQLANLNAPAFDFTNYTANTDWQDLIFKTAAMQNHNLSISNSGEKTTTLLSIGYNNQEGVLRNTNFQRFNVRFNEEIRVNDNIKIGGDIVGSHYIVDPSDVSFNSALRAVPIVPVQEDANTYYSMPSFQRAQVGNPIAALNRSDGTEINKGYRVVGNIFGEVTFLKNFKWRSAFYTDLSFNGTRNYSRLPFTFINLGEGTAPTTRTVDNIVRTSVGQSQNEFRRYQQDHTLTFDKTINEDHKVTALAGFSSLYTGSTSLSASRRDTTLNIPDSPDFWYLDIINNSNPAADVNGSGSGSAQLSYFARVNYAFKNKYLVNISARRDGISKFAPANRWGTFGSVGLGWVASEEDFFNIEKIDFLKFRASWGTLGNANGFGENLFLPGLNVTDVGVFGDNVYPSVTPAYIPDPALRWEVTRGFDLGLELRALDYRFSADIALYDRKTNGILTRVTIPNQTLSFLTNLGNITNRGIEVALGWNDKIGNDFKYSFSPNFSYNRNKVESIGNNFNFQLLGNGGANRTISGEPIGHFFGYRQTGIIQSTADLDRTPAFGDSLPGDIAYADTNGDGVITPADRVNLGNPFPNFNYGLNLSFSYKKFDAMIEGQGVAGNYVYTQRRLASFAIVNYESNRLNAWTGPGTSNVEPILDNTRANNQLFSSYYLEPGDYFRLRTVQLGYTFDAKGLSKAGMKTLRLYVSGQNMITWSKTTGYTPEAPLSSILGGGADNGIFPLPAIYTFGINATF</sequence>
<dbReference type="InterPro" id="IPR012910">
    <property type="entry name" value="Plug_dom"/>
</dbReference>
<keyword evidence="6 7" id="KW-0998">Cell outer membrane</keyword>
<keyword evidence="2 7" id="KW-0813">Transport</keyword>
<evidence type="ECO:0000256" key="2">
    <source>
        <dbReference type="ARBA" id="ARBA00022448"/>
    </source>
</evidence>
<evidence type="ECO:0000313" key="11">
    <source>
        <dbReference type="Proteomes" id="UP000323653"/>
    </source>
</evidence>
<evidence type="ECO:0000259" key="9">
    <source>
        <dbReference type="Pfam" id="PF07715"/>
    </source>
</evidence>
<dbReference type="Gene3D" id="2.60.40.1120">
    <property type="entry name" value="Carboxypeptidase-like, regulatory domain"/>
    <property type="match status" value="1"/>
</dbReference>
<dbReference type="InterPro" id="IPR023996">
    <property type="entry name" value="TonB-dep_OMP_SusC/RagA"/>
</dbReference>
<evidence type="ECO:0000256" key="7">
    <source>
        <dbReference type="PROSITE-ProRule" id="PRU01360"/>
    </source>
</evidence>
<keyword evidence="8" id="KW-0732">Signal</keyword>
<dbReference type="AlphaFoldDB" id="A0A5C0VIY3"/>
<feature type="domain" description="TonB-dependent receptor plug" evidence="9">
    <location>
        <begin position="113"/>
        <end position="217"/>
    </location>
</feature>
<gene>
    <name evidence="10" type="ORF">FYC62_10560</name>
</gene>
<evidence type="ECO:0000256" key="4">
    <source>
        <dbReference type="ARBA" id="ARBA00022692"/>
    </source>
</evidence>
<dbReference type="InterPro" id="IPR039426">
    <property type="entry name" value="TonB-dep_rcpt-like"/>
</dbReference>
<dbReference type="SUPFAM" id="SSF49464">
    <property type="entry name" value="Carboxypeptidase regulatory domain-like"/>
    <property type="match status" value="1"/>
</dbReference>
<keyword evidence="10" id="KW-0675">Receptor</keyword>
<feature type="signal peptide" evidence="8">
    <location>
        <begin position="1"/>
        <end position="20"/>
    </location>
</feature>
<dbReference type="Pfam" id="PF07715">
    <property type="entry name" value="Plug"/>
    <property type="match status" value="1"/>
</dbReference>
<dbReference type="GO" id="GO:0009279">
    <property type="term" value="C:cell outer membrane"/>
    <property type="evidence" value="ECO:0007669"/>
    <property type="project" value="UniProtKB-SubCell"/>
</dbReference>
<dbReference type="RefSeq" id="WP_149074907.1">
    <property type="nucleotide sequence ID" value="NZ_CP043329.1"/>
</dbReference>
<dbReference type="InterPro" id="IPR008969">
    <property type="entry name" value="CarboxyPept-like_regulatory"/>
</dbReference>
<evidence type="ECO:0000313" key="10">
    <source>
        <dbReference type="EMBL" id="QEK52047.1"/>
    </source>
</evidence>
<accession>A0A5C0VIY3</accession>
<dbReference type="InterPro" id="IPR023997">
    <property type="entry name" value="TonB-dep_OMP_SusC/RagA_CS"/>
</dbReference>
<comment type="subcellular location">
    <subcellularLocation>
        <location evidence="1 7">Cell outer membrane</location>
        <topology evidence="1 7">Multi-pass membrane protein</topology>
    </subcellularLocation>
</comment>
<keyword evidence="4 7" id="KW-0812">Transmembrane</keyword>
<keyword evidence="5 7" id="KW-0472">Membrane</keyword>
<proteinExistence type="inferred from homology"/>
<dbReference type="PROSITE" id="PS52016">
    <property type="entry name" value="TONB_DEPENDENT_REC_3"/>
    <property type="match status" value="1"/>
</dbReference>
<dbReference type="Gene3D" id="2.40.170.20">
    <property type="entry name" value="TonB-dependent receptor, beta-barrel domain"/>
    <property type="match status" value="1"/>
</dbReference>
<dbReference type="InterPro" id="IPR036942">
    <property type="entry name" value="Beta-barrel_TonB_sf"/>
</dbReference>
<dbReference type="Proteomes" id="UP000323653">
    <property type="component" value="Chromosome"/>
</dbReference>
<dbReference type="NCBIfam" id="TIGR04056">
    <property type="entry name" value="OMP_RagA_SusC"/>
    <property type="match status" value="1"/>
</dbReference>
<evidence type="ECO:0000256" key="5">
    <source>
        <dbReference type="ARBA" id="ARBA00023136"/>
    </source>
</evidence>
<protein>
    <submittedName>
        <fullName evidence="10">TonB-dependent receptor</fullName>
    </submittedName>
</protein>
<reference evidence="10 11" key="1">
    <citation type="submission" date="2019-08" db="EMBL/GenBank/DDBJ databases">
        <title>Pedobacter sp. nov., isolated from Han river, South Korea.</title>
        <authorList>
            <person name="Lee D.-H."/>
            <person name="Kim Y.-S."/>
            <person name="Hwang E.-M."/>
            <person name="Le Tran T.C."/>
            <person name="Cha C.-J."/>
        </authorList>
    </citation>
    <scope>NUCLEOTIDE SEQUENCE [LARGE SCALE GENOMIC DNA]</scope>
    <source>
        <strain evidence="10 11">CJ43</strain>
    </source>
</reference>
<keyword evidence="11" id="KW-1185">Reference proteome</keyword>
<dbReference type="InterPro" id="IPR037066">
    <property type="entry name" value="Plug_dom_sf"/>
</dbReference>
<dbReference type="NCBIfam" id="TIGR04057">
    <property type="entry name" value="SusC_RagA_signa"/>
    <property type="match status" value="1"/>
</dbReference>
<name>A0A5C0VIY3_9SPHI</name>
<comment type="similarity">
    <text evidence="7">Belongs to the TonB-dependent receptor family.</text>
</comment>
<evidence type="ECO:0000256" key="6">
    <source>
        <dbReference type="ARBA" id="ARBA00023237"/>
    </source>
</evidence>
<feature type="chain" id="PRO_5023038231" evidence="8">
    <location>
        <begin position="21"/>
        <end position="1001"/>
    </location>
</feature>
<keyword evidence="3 7" id="KW-1134">Transmembrane beta strand</keyword>
<dbReference type="EMBL" id="CP043329">
    <property type="protein sequence ID" value="QEK52047.1"/>
    <property type="molecule type" value="Genomic_DNA"/>
</dbReference>
<dbReference type="Gene3D" id="2.170.130.10">
    <property type="entry name" value="TonB-dependent receptor, plug domain"/>
    <property type="match status" value="1"/>
</dbReference>
<dbReference type="KEGG" id="pej:FYC62_10560"/>
<evidence type="ECO:0000256" key="3">
    <source>
        <dbReference type="ARBA" id="ARBA00022452"/>
    </source>
</evidence>
<evidence type="ECO:0000256" key="1">
    <source>
        <dbReference type="ARBA" id="ARBA00004571"/>
    </source>
</evidence>
<dbReference type="SUPFAM" id="SSF56935">
    <property type="entry name" value="Porins"/>
    <property type="match status" value="1"/>
</dbReference>
<evidence type="ECO:0000256" key="8">
    <source>
        <dbReference type="SAM" id="SignalP"/>
    </source>
</evidence>
<organism evidence="10 11">
    <name type="scientific">Pedobacter aquae</name>
    <dbReference type="NCBI Taxonomy" id="2605747"/>
    <lineage>
        <taxon>Bacteria</taxon>
        <taxon>Pseudomonadati</taxon>
        <taxon>Bacteroidota</taxon>
        <taxon>Sphingobacteriia</taxon>
        <taxon>Sphingobacteriales</taxon>
        <taxon>Sphingobacteriaceae</taxon>
        <taxon>Pedobacter</taxon>
    </lineage>
</organism>
<dbReference type="Pfam" id="PF13715">
    <property type="entry name" value="CarbopepD_reg_2"/>
    <property type="match status" value="1"/>
</dbReference>